<evidence type="ECO:0000313" key="3">
    <source>
        <dbReference type="Proteomes" id="UP000831156"/>
    </source>
</evidence>
<protein>
    <submittedName>
        <fullName evidence="2">Uncharacterized protein</fullName>
    </submittedName>
</protein>
<keyword evidence="1" id="KW-0175">Coiled coil</keyword>
<evidence type="ECO:0000313" key="2">
    <source>
        <dbReference type="EMBL" id="SOV12110.1"/>
    </source>
</evidence>
<feature type="coiled-coil region" evidence="1">
    <location>
        <begin position="2"/>
        <end position="35"/>
    </location>
</feature>
<reference evidence="2" key="1">
    <citation type="submission" date="2016-09" db="EMBL/GenBank/DDBJ databases">
        <authorList>
            <consortium name="Pathogen Informatics"/>
            <person name="Sun Q."/>
            <person name="Inoue M."/>
        </authorList>
    </citation>
    <scope>NUCLEOTIDE SEQUENCE</scope>
</reference>
<organism evidence="2 3">
    <name type="scientific">Plasmodium gaboni</name>
    <dbReference type="NCBI Taxonomy" id="647221"/>
    <lineage>
        <taxon>Eukaryota</taxon>
        <taxon>Sar</taxon>
        <taxon>Alveolata</taxon>
        <taxon>Apicomplexa</taxon>
        <taxon>Aconoidasida</taxon>
        <taxon>Haemosporida</taxon>
        <taxon>Plasmodiidae</taxon>
        <taxon>Plasmodium</taxon>
        <taxon>Plasmodium (Laverania)</taxon>
    </lineage>
</organism>
<sequence length="119" mass="14552">MINEEELSLESLKKLKQLEENKKENKKKKEENSVNNYMQFKSLEHSLPYQVKKKMKTMKIKNLEGLKKLTVTNKKKYYIKILDHKEVQKRKAPKRSMTRRHKETIFSHVYFYMIYNIII</sequence>
<dbReference type="EMBL" id="LT969428">
    <property type="protein sequence ID" value="SOV12110.1"/>
    <property type="molecule type" value="Genomic_DNA"/>
</dbReference>
<accession>A0ABY1UJ17</accession>
<dbReference type="Proteomes" id="UP000831156">
    <property type="component" value="Chromosome 5"/>
</dbReference>
<name>A0ABY1UJ17_9APIC</name>
<evidence type="ECO:0000256" key="1">
    <source>
        <dbReference type="SAM" id="Coils"/>
    </source>
</evidence>
<proteinExistence type="predicted"/>
<gene>
    <name evidence="2" type="ORF">PGABG01_0527600</name>
</gene>
<keyword evidence="3" id="KW-1185">Reference proteome</keyword>